<feature type="domain" description="BZIP" evidence="4">
    <location>
        <begin position="60"/>
        <end position="125"/>
    </location>
</feature>
<keyword evidence="6" id="KW-1185">Reference proteome</keyword>
<proteinExistence type="predicted"/>
<feature type="compositionally biased region" description="Polar residues" evidence="3">
    <location>
        <begin position="139"/>
        <end position="181"/>
    </location>
</feature>
<reference evidence="5 6" key="1">
    <citation type="journal article" date="2014" name="BMC Genomics">
        <title>Comparative genome sequencing reveals chemotype-specific gene clusters in the toxigenic black mold Stachybotrys.</title>
        <authorList>
            <person name="Semeiks J."/>
            <person name="Borek D."/>
            <person name="Otwinowski Z."/>
            <person name="Grishin N.V."/>
        </authorList>
    </citation>
    <scope>NUCLEOTIDE SEQUENCE [LARGE SCALE GENOMIC DNA]</scope>
    <source>
        <strain evidence="5 6">IBT 40285</strain>
    </source>
</reference>
<accession>A0A084QBH5</accession>
<dbReference type="InterPro" id="IPR046347">
    <property type="entry name" value="bZIP_sf"/>
</dbReference>
<dbReference type="EMBL" id="KL660859">
    <property type="protein sequence ID" value="KFA61310.1"/>
    <property type="molecule type" value="Genomic_DNA"/>
</dbReference>
<feature type="compositionally biased region" description="Basic and acidic residues" evidence="3">
    <location>
        <begin position="42"/>
        <end position="72"/>
    </location>
</feature>
<evidence type="ECO:0000256" key="2">
    <source>
        <dbReference type="ARBA" id="ARBA00023242"/>
    </source>
</evidence>
<dbReference type="Gene3D" id="1.10.238.100">
    <property type="entry name" value="YAP1 redox domain. Chain B"/>
    <property type="match status" value="1"/>
</dbReference>
<organism evidence="5 6">
    <name type="scientific">Stachybotrys chlorohalonatus (strain IBT 40285)</name>
    <dbReference type="NCBI Taxonomy" id="1283841"/>
    <lineage>
        <taxon>Eukaryota</taxon>
        <taxon>Fungi</taxon>
        <taxon>Dikarya</taxon>
        <taxon>Ascomycota</taxon>
        <taxon>Pezizomycotina</taxon>
        <taxon>Sordariomycetes</taxon>
        <taxon>Hypocreomycetidae</taxon>
        <taxon>Hypocreales</taxon>
        <taxon>Stachybotryaceae</taxon>
        <taxon>Stachybotrys</taxon>
    </lineage>
</organism>
<dbReference type="AlphaFoldDB" id="A0A084QBH5"/>
<dbReference type="PANTHER" id="PTHR40621">
    <property type="entry name" value="TRANSCRIPTION FACTOR KAPC-RELATED"/>
    <property type="match status" value="1"/>
</dbReference>
<dbReference type="Proteomes" id="UP000028524">
    <property type="component" value="Unassembled WGS sequence"/>
</dbReference>
<evidence type="ECO:0000313" key="6">
    <source>
        <dbReference type="Proteomes" id="UP000028524"/>
    </source>
</evidence>
<dbReference type="HOGENOM" id="CLU_036934_1_1_1"/>
<feature type="compositionally biased region" description="Low complexity" evidence="3">
    <location>
        <begin position="1"/>
        <end position="20"/>
    </location>
</feature>
<evidence type="ECO:0000259" key="4">
    <source>
        <dbReference type="SMART" id="SM00338"/>
    </source>
</evidence>
<comment type="subcellular location">
    <subcellularLocation>
        <location evidence="1">Nucleus</location>
    </subcellularLocation>
</comment>
<feature type="region of interest" description="Disordered" evidence="3">
    <location>
        <begin position="1"/>
        <end position="83"/>
    </location>
</feature>
<dbReference type="SMART" id="SM00338">
    <property type="entry name" value="BRLZ"/>
    <property type="match status" value="1"/>
</dbReference>
<dbReference type="InterPro" id="IPR004827">
    <property type="entry name" value="bZIP"/>
</dbReference>
<dbReference type="GO" id="GO:0090575">
    <property type="term" value="C:RNA polymerase II transcription regulator complex"/>
    <property type="evidence" value="ECO:0007669"/>
    <property type="project" value="TreeGrafter"/>
</dbReference>
<dbReference type="InterPro" id="IPR050936">
    <property type="entry name" value="AP-1-like"/>
</dbReference>
<evidence type="ECO:0000313" key="5">
    <source>
        <dbReference type="EMBL" id="KFA61310.1"/>
    </source>
</evidence>
<dbReference type="Gene3D" id="1.20.5.170">
    <property type="match status" value="1"/>
</dbReference>
<dbReference type="SUPFAM" id="SSF57959">
    <property type="entry name" value="Leucine zipper domain"/>
    <property type="match status" value="1"/>
</dbReference>
<dbReference type="GO" id="GO:0001228">
    <property type="term" value="F:DNA-binding transcription activator activity, RNA polymerase II-specific"/>
    <property type="evidence" value="ECO:0007669"/>
    <property type="project" value="TreeGrafter"/>
</dbReference>
<sequence length="376" mass="40911">MSKVSNKTFSPCSSSPSQNSEYDNGASSSISPGMLQSLASLAEKKTNRDGNPQKRRGPKPDTKPALTRRQELNRQAQRTHRERKELYVKALEDEVLRLKEVFTHASQAKEQLANENQKLKDMLNQHGILLPHSPVTEDVASSRSYGASVSGHSHATATQGAFTPTTAPSLTNANSSSSHQPMTGVEGFAGTQQTSDGGGSTLEQAGIDFVLTYDNSSSKDKNTSLERPCMAHLPFLMERSAEAADEPCGHALMATCPPQPFGELHEGLPFKATQPGNDGEFAQRTWELTNSNLSVLLDLSKKLDLDGEVTPVMAWGLIMAHPKFLELQPAYFKRLAEELGQKVRCYGFGAVLEEFEVRDALEAVAAVQIEKPKLGS</sequence>
<dbReference type="CDD" id="cd14688">
    <property type="entry name" value="bZIP_YAP"/>
    <property type="match status" value="1"/>
</dbReference>
<dbReference type="OMA" id="TKVRCYG"/>
<dbReference type="PANTHER" id="PTHR40621:SF6">
    <property type="entry name" value="AP-1-LIKE TRANSCRIPTION FACTOR YAP1-RELATED"/>
    <property type="match status" value="1"/>
</dbReference>
<dbReference type="InParanoid" id="A0A084QBH5"/>
<protein>
    <recommendedName>
        <fullName evidence="4">BZIP domain-containing protein</fullName>
    </recommendedName>
</protein>
<gene>
    <name evidence="5" type="ORF">S40285_05984</name>
</gene>
<dbReference type="GO" id="GO:0000976">
    <property type="term" value="F:transcription cis-regulatory region binding"/>
    <property type="evidence" value="ECO:0007669"/>
    <property type="project" value="InterPro"/>
</dbReference>
<feature type="compositionally biased region" description="Polar residues" evidence="3">
    <location>
        <begin position="21"/>
        <end position="31"/>
    </location>
</feature>
<keyword evidence="2" id="KW-0539">Nucleus</keyword>
<feature type="region of interest" description="Disordered" evidence="3">
    <location>
        <begin position="139"/>
        <end position="202"/>
    </location>
</feature>
<evidence type="ECO:0000256" key="1">
    <source>
        <dbReference type="ARBA" id="ARBA00004123"/>
    </source>
</evidence>
<name>A0A084QBH5_STAC4</name>
<evidence type="ECO:0000256" key="3">
    <source>
        <dbReference type="SAM" id="MobiDB-lite"/>
    </source>
</evidence>
<dbReference type="OrthoDB" id="2590011at2759"/>